<dbReference type="PaxDb" id="2903-EOD17486"/>
<dbReference type="KEGG" id="ehx:EMIHUDRAFT_210232"/>
<dbReference type="InterPro" id="IPR043128">
    <property type="entry name" value="Rev_trsase/Diguanyl_cyclase"/>
</dbReference>
<sequence>MGENVLWDDVGGGGHRSPPRLGGGVGRDDAVGELFGGACDYDSDNPFERKRGLQLRTSHYAPAAAGDTVHAELHRKSSGPRTNGRALRLVHEQERLDELESVGKGALEAAEFDPLYGNERLSAWRDIGASRQTLRWLGEGVRVPWNERGPPLPFHHGVGSFSPNERAWLTQERDRCLGTGAWRRATRCDYVSRAFVVWHKGKPRLVIDLRWVNEHVEKRSCKFESLATLRRLARRHDFMFSLDLTDAYHHIGVHESDVDYFTFAVMRDVVRYLRNPDAAARPRYGQRRRHSGVHRGVRTLPWLDDFAFFVRGVRADHPEYGAMLEAARAESMRVAPSERTTTGLGCFPGREPSVRVADPEAAGPAHPQRGHGQGQA</sequence>
<proteinExistence type="predicted"/>
<organism evidence="2 3">
    <name type="scientific">Emiliania huxleyi (strain CCMP1516)</name>
    <dbReference type="NCBI Taxonomy" id="280463"/>
    <lineage>
        <taxon>Eukaryota</taxon>
        <taxon>Haptista</taxon>
        <taxon>Haptophyta</taxon>
        <taxon>Prymnesiophyceae</taxon>
        <taxon>Isochrysidales</taxon>
        <taxon>Noelaerhabdaceae</taxon>
        <taxon>Emiliania</taxon>
    </lineage>
</organism>
<reference evidence="2" key="2">
    <citation type="submission" date="2024-10" db="UniProtKB">
        <authorList>
            <consortium name="EnsemblProtists"/>
        </authorList>
    </citation>
    <scope>IDENTIFICATION</scope>
</reference>
<evidence type="ECO:0008006" key="4">
    <source>
        <dbReference type="Google" id="ProtNLM"/>
    </source>
</evidence>
<dbReference type="SUPFAM" id="SSF56672">
    <property type="entry name" value="DNA/RNA polymerases"/>
    <property type="match status" value="1"/>
</dbReference>
<protein>
    <recommendedName>
        <fullName evidence="4">Reverse transcriptase domain-containing protein</fullName>
    </recommendedName>
</protein>
<dbReference type="AlphaFoldDB" id="A0A0D3J1V1"/>
<dbReference type="InterPro" id="IPR052055">
    <property type="entry name" value="Hepadnavirus_pol/RT"/>
</dbReference>
<dbReference type="PANTHER" id="PTHR33050:SF7">
    <property type="entry name" value="RIBONUCLEASE H"/>
    <property type="match status" value="1"/>
</dbReference>
<feature type="region of interest" description="Disordered" evidence="1">
    <location>
        <begin position="334"/>
        <end position="376"/>
    </location>
</feature>
<dbReference type="RefSeq" id="XP_005769915.1">
    <property type="nucleotide sequence ID" value="XM_005769858.1"/>
</dbReference>
<dbReference type="Gene3D" id="3.30.70.270">
    <property type="match status" value="1"/>
</dbReference>
<dbReference type="Gene3D" id="3.10.10.10">
    <property type="entry name" value="HIV Type 1 Reverse Transcriptase, subunit A, domain 1"/>
    <property type="match status" value="1"/>
</dbReference>
<dbReference type="GeneID" id="17263636"/>
<keyword evidence="3" id="KW-1185">Reference proteome</keyword>
<accession>A0A0D3J1V1</accession>
<dbReference type="InterPro" id="IPR043502">
    <property type="entry name" value="DNA/RNA_pol_sf"/>
</dbReference>
<name>A0A0D3J1V1_EMIH1</name>
<dbReference type="HOGENOM" id="CLU_736586_0_0_1"/>
<evidence type="ECO:0000313" key="2">
    <source>
        <dbReference type="EnsemblProtists" id="EOD17486"/>
    </source>
</evidence>
<dbReference type="PANTHER" id="PTHR33050">
    <property type="entry name" value="REVERSE TRANSCRIPTASE DOMAIN-CONTAINING PROTEIN"/>
    <property type="match status" value="1"/>
</dbReference>
<dbReference type="Proteomes" id="UP000013827">
    <property type="component" value="Unassembled WGS sequence"/>
</dbReference>
<feature type="region of interest" description="Disordered" evidence="1">
    <location>
        <begin position="1"/>
        <end position="24"/>
    </location>
</feature>
<evidence type="ECO:0000313" key="3">
    <source>
        <dbReference type="Proteomes" id="UP000013827"/>
    </source>
</evidence>
<evidence type="ECO:0000256" key="1">
    <source>
        <dbReference type="SAM" id="MobiDB-lite"/>
    </source>
</evidence>
<reference evidence="3" key="1">
    <citation type="journal article" date="2013" name="Nature">
        <title>Pan genome of the phytoplankton Emiliania underpins its global distribution.</title>
        <authorList>
            <person name="Read B.A."/>
            <person name="Kegel J."/>
            <person name="Klute M.J."/>
            <person name="Kuo A."/>
            <person name="Lefebvre S.C."/>
            <person name="Maumus F."/>
            <person name="Mayer C."/>
            <person name="Miller J."/>
            <person name="Monier A."/>
            <person name="Salamov A."/>
            <person name="Young J."/>
            <person name="Aguilar M."/>
            <person name="Claverie J.M."/>
            <person name="Frickenhaus S."/>
            <person name="Gonzalez K."/>
            <person name="Herman E.K."/>
            <person name="Lin Y.C."/>
            <person name="Napier J."/>
            <person name="Ogata H."/>
            <person name="Sarno A.F."/>
            <person name="Shmutz J."/>
            <person name="Schroeder D."/>
            <person name="de Vargas C."/>
            <person name="Verret F."/>
            <person name="von Dassow P."/>
            <person name="Valentin K."/>
            <person name="Van de Peer Y."/>
            <person name="Wheeler G."/>
            <person name="Dacks J.B."/>
            <person name="Delwiche C.F."/>
            <person name="Dyhrman S.T."/>
            <person name="Glockner G."/>
            <person name="John U."/>
            <person name="Richards T."/>
            <person name="Worden A.Z."/>
            <person name="Zhang X."/>
            <person name="Grigoriev I.V."/>
            <person name="Allen A.E."/>
            <person name="Bidle K."/>
            <person name="Borodovsky M."/>
            <person name="Bowler C."/>
            <person name="Brownlee C."/>
            <person name="Cock J.M."/>
            <person name="Elias M."/>
            <person name="Gladyshev V.N."/>
            <person name="Groth M."/>
            <person name="Guda C."/>
            <person name="Hadaegh A."/>
            <person name="Iglesias-Rodriguez M.D."/>
            <person name="Jenkins J."/>
            <person name="Jones B.M."/>
            <person name="Lawson T."/>
            <person name="Leese F."/>
            <person name="Lindquist E."/>
            <person name="Lobanov A."/>
            <person name="Lomsadze A."/>
            <person name="Malik S.B."/>
            <person name="Marsh M.E."/>
            <person name="Mackinder L."/>
            <person name="Mock T."/>
            <person name="Mueller-Roeber B."/>
            <person name="Pagarete A."/>
            <person name="Parker M."/>
            <person name="Probert I."/>
            <person name="Quesneville H."/>
            <person name="Raines C."/>
            <person name="Rensing S.A."/>
            <person name="Riano-Pachon D.M."/>
            <person name="Richier S."/>
            <person name="Rokitta S."/>
            <person name="Shiraiwa Y."/>
            <person name="Soanes D.M."/>
            <person name="van der Giezen M."/>
            <person name="Wahlund T.M."/>
            <person name="Williams B."/>
            <person name="Wilson W."/>
            <person name="Wolfe G."/>
            <person name="Wurch L.L."/>
        </authorList>
    </citation>
    <scope>NUCLEOTIDE SEQUENCE</scope>
</reference>
<feature type="compositionally biased region" description="Gly residues" evidence="1">
    <location>
        <begin position="10"/>
        <end position="24"/>
    </location>
</feature>
<dbReference type="EnsemblProtists" id="EOD17486">
    <property type="protein sequence ID" value="EOD17486"/>
    <property type="gene ID" value="EMIHUDRAFT_210232"/>
</dbReference>